<evidence type="ECO:0000256" key="1">
    <source>
        <dbReference type="ARBA" id="ARBA00000553"/>
    </source>
</evidence>
<comment type="catalytic activity">
    <reaction evidence="1">
        <text>inosine + phosphate = alpha-D-ribose 1-phosphate + hypoxanthine</text>
        <dbReference type="Rhea" id="RHEA:27646"/>
        <dbReference type="ChEBI" id="CHEBI:17368"/>
        <dbReference type="ChEBI" id="CHEBI:17596"/>
        <dbReference type="ChEBI" id="CHEBI:43474"/>
        <dbReference type="ChEBI" id="CHEBI:57720"/>
        <dbReference type="EC" id="2.4.2.1"/>
    </reaction>
    <physiologicalReaction direction="left-to-right" evidence="1">
        <dbReference type="Rhea" id="RHEA:27647"/>
    </physiologicalReaction>
</comment>
<evidence type="ECO:0000256" key="9">
    <source>
        <dbReference type="ARBA" id="ARBA00049893"/>
    </source>
</evidence>
<dbReference type="Gene3D" id="3.60.140.10">
    <property type="entry name" value="CNF1/YfiH-like putative cysteine hydrolases"/>
    <property type="match status" value="1"/>
</dbReference>
<evidence type="ECO:0000256" key="7">
    <source>
        <dbReference type="ARBA" id="ARBA00047989"/>
    </source>
</evidence>
<organism evidence="11">
    <name type="scientific">Thermorudis peleae</name>
    <dbReference type="NCBI Taxonomy" id="1382356"/>
    <lineage>
        <taxon>Bacteria</taxon>
        <taxon>Pseudomonadati</taxon>
        <taxon>Thermomicrobiota</taxon>
        <taxon>Thermomicrobia</taxon>
        <taxon>Thermomicrobia incertae sedis</taxon>
        <taxon>Thermorudis</taxon>
    </lineage>
</organism>
<dbReference type="InterPro" id="IPR038371">
    <property type="entry name" value="Cu_polyphenol_OxRdtase_sf"/>
</dbReference>
<dbReference type="NCBIfam" id="TIGR00726">
    <property type="entry name" value="peptidoglycan editing factor PgeF"/>
    <property type="match status" value="1"/>
</dbReference>
<keyword evidence="3" id="KW-0808">Transferase</keyword>
<dbReference type="EMBL" id="DSIY01000039">
    <property type="protein sequence ID" value="HEG90164.1"/>
    <property type="molecule type" value="Genomic_DNA"/>
</dbReference>
<evidence type="ECO:0000256" key="4">
    <source>
        <dbReference type="ARBA" id="ARBA00022723"/>
    </source>
</evidence>
<evidence type="ECO:0000313" key="11">
    <source>
        <dbReference type="EMBL" id="HEG90164.1"/>
    </source>
</evidence>
<keyword evidence="6" id="KW-0862">Zinc</keyword>
<dbReference type="InterPro" id="IPR011324">
    <property type="entry name" value="Cytotoxic_necrot_fac-like_cat"/>
</dbReference>
<dbReference type="SUPFAM" id="SSF64438">
    <property type="entry name" value="CNF1/YfiH-like putative cysteine hydrolases"/>
    <property type="match status" value="1"/>
</dbReference>
<proteinExistence type="inferred from homology"/>
<sequence length="266" mass="28521">MARERLEIFRFQRLADLGVPHGITRREPSLPSDGDVSFATAGSPSAVRHNRQRWWAAMGLDWRRTVCGRQVHGTRVMLVSERDAGRGADSPATALPATDGLASSDPALPIAVLCADCAPVLLYDPVNRVAAAVHAGWRGTVAGIAIEAVRLLVSEFGTDPGQLRAGIGPAIGPCCYEVGDEVIETWIGTQLDRGLRAVIRHDGRWHFDLWRANLSTLEAAGLIASNVEIAGICTRCRSSEWFSHRATQAGESRAGRFAAVIAVPAG</sequence>
<evidence type="ECO:0000256" key="8">
    <source>
        <dbReference type="ARBA" id="ARBA00048968"/>
    </source>
</evidence>
<accession>A0A831TFG3</accession>
<keyword evidence="4" id="KW-0479">Metal-binding</keyword>
<keyword evidence="5" id="KW-0378">Hydrolase</keyword>
<dbReference type="PANTHER" id="PTHR30616:SF2">
    <property type="entry name" value="PURINE NUCLEOSIDE PHOSPHORYLASE LACC1"/>
    <property type="match status" value="1"/>
</dbReference>
<evidence type="ECO:0000256" key="10">
    <source>
        <dbReference type="RuleBase" id="RU361274"/>
    </source>
</evidence>
<evidence type="ECO:0000256" key="3">
    <source>
        <dbReference type="ARBA" id="ARBA00022679"/>
    </source>
</evidence>
<protein>
    <recommendedName>
        <fullName evidence="10">Purine nucleoside phosphorylase</fullName>
    </recommendedName>
</protein>
<reference evidence="11" key="1">
    <citation type="journal article" date="2020" name="mSystems">
        <title>Genome- and Community-Level Interaction Insights into Carbon Utilization and Element Cycling Functions of Hydrothermarchaeota in Hydrothermal Sediment.</title>
        <authorList>
            <person name="Zhou Z."/>
            <person name="Liu Y."/>
            <person name="Xu W."/>
            <person name="Pan J."/>
            <person name="Luo Z.H."/>
            <person name="Li M."/>
        </authorList>
    </citation>
    <scope>NUCLEOTIDE SEQUENCE [LARGE SCALE GENOMIC DNA]</scope>
    <source>
        <strain evidence="11">SpSt-210</strain>
    </source>
</reference>
<dbReference type="PANTHER" id="PTHR30616">
    <property type="entry name" value="UNCHARACTERIZED PROTEIN YFIH"/>
    <property type="match status" value="1"/>
</dbReference>
<comment type="catalytic activity">
    <reaction evidence="7">
        <text>adenosine + H2O + H(+) = inosine + NH4(+)</text>
        <dbReference type="Rhea" id="RHEA:24408"/>
        <dbReference type="ChEBI" id="CHEBI:15377"/>
        <dbReference type="ChEBI" id="CHEBI:15378"/>
        <dbReference type="ChEBI" id="CHEBI:16335"/>
        <dbReference type="ChEBI" id="CHEBI:17596"/>
        <dbReference type="ChEBI" id="CHEBI:28938"/>
        <dbReference type="EC" id="3.5.4.4"/>
    </reaction>
    <physiologicalReaction direction="left-to-right" evidence="7">
        <dbReference type="Rhea" id="RHEA:24409"/>
    </physiologicalReaction>
</comment>
<evidence type="ECO:0000256" key="2">
    <source>
        <dbReference type="ARBA" id="ARBA00007353"/>
    </source>
</evidence>
<evidence type="ECO:0000256" key="5">
    <source>
        <dbReference type="ARBA" id="ARBA00022801"/>
    </source>
</evidence>
<dbReference type="AlphaFoldDB" id="A0A831TFG3"/>
<dbReference type="GO" id="GO:0016787">
    <property type="term" value="F:hydrolase activity"/>
    <property type="evidence" value="ECO:0007669"/>
    <property type="project" value="UniProtKB-KW"/>
</dbReference>
<dbReference type="Pfam" id="PF02578">
    <property type="entry name" value="Cu-oxidase_4"/>
    <property type="match status" value="1"/>
</dbReference>
<comment type="caution">
    <text evidence="11">The sequence shown here is derived from an EMBL/GenBank/DDBJ whole genome shotgun (WGS) entry which is preliminary data.</text>
</comment>
<comment type="similarity">
    <text evidence="2 10">Belongs to the purine nucleoside phosphorylase YfiH/LACC1 family.</text>
</comment>
<dbReference type="CDD" id="cd16833">
    <property type="entry name" value="YfiH"/>
    <property type="match status" value="1"/>
</dbReference>
<comment type="catalytic activity">
    <reaction evidence="9">
        <text>S-methyl-5'-thioadenosine + phosphate = 5-(methylsulfanyl)-alpha-D-ribose 1-phosphate + adenine</text>
        <dbReference type="Rhea" id="RHEA:11852"/>
        <dbReference type="ChEBI" id="CHEBI:16708"/>
        <dbReference type="ChEBI" id="CHEBI:17509"/>
        <dbReference type="ChEBI" id="CHEBI:43474"/>
        <dbReference type="ChEBI" id="CHEBI:58533"/>
        <dbReference type="EC" id="2.4.2.28"/>
    </reaction>
    <physiologicalReaction direction="left-to-right" evidence="9">
        <dbReference type="Rhea" id="RHEA:11853"/>
    </physiologicalReaction>
</comment>
<dbReference type="InterPro" id="IPR003730">
    <property type="entry name" value="Cu_polyphenol_OxRdtase"/>
</dbReference>
<evidence type="ECO:0000256" key="6">
    <source>
        <dbReference type="ARBA" id="ARBA00022833"/>
    </source>
</evidence>
<gene>
    <name evidence="11" type="primary">pgeF</name>
    <name evidence="11" type="ORF">ENP34_01770</name>
</gene>
<name>A0A831TFG3_9BACT</name>
<comment type="catalytic activity">
    <reaction evidence="8">
        <text>adenosine + phosphate = alpha-D-ribose 1-phosphate + adenine</text>
        <dbReference type="Rhea" id="RHEA:27642"/>
        <dbReference type="ChEBI" id="CHEBI:16335"/>
        <dbReference type="ChEBI" id="CHEBI:16708"/>
        <dbReference type="ChEBI" id="CHEBI:43474"/>
        <dbReference type="ChEBI" id="CHEBI:57720"/>
        <dbReference type="EC" id="2.4.2.1"/>
    </reaction>
    <physiologicalReaction direction="left-to-right" evidence="8">
        <dbReference type="Rhea" id="RHEA:27643"/>
    </physiologicalReaction>
</comment>
<dbReference type="GO" id="GO:0005507">
    <property type="term" value="F:copper ion binding"/>
    <property type="evidence" value="ECO:0007669"/>
    <property type="project" value="TreeGrafter"/>
</dbReference>
<dbReference type="GO" id="GO:0017061">
    <property type="term" value="F:S-methyl-5-thioadenosine phosphorylase activity"/>
    <property type="evidence" value="ECO:0007669"/>
    <property type="project" value="UniProtKB-EC"/>
</dbReference>